<comment type="caution">
    <text evidence="4">The sequence shown here is derived from an EMBL/GenBank/DDBJ whole genome shotgun (WGS) entry which is preliminary data.</text>
</comment>
<reference evidence="4 5" key="1">
    <citation type="submission" date="2020-07" db="EMBL/GenBank/DDBJ databases">
        <authorList>
            <person name="Sun Q."/>
        </authorList>
    </citation>
    <scope>NUCLEOTIDE SEQUENCE [LARGE SCALE GENOMIC DNA]</scope>
    <source>
        <strain evidence="4 5">MAH-1</strain>
    </source>
</reference>
<gene>
    <name evidence="4" type="ORF">HZF10_10995</name>
</gene>
<dbReference type="Gene3D" id="3.40.390.10">
    <property type="entry name" value="Collagenase (Catalytic Domain)"/>
    <property type="match status" value="1"/>
</dbReference>
<evidence type="ECO:0000313" key="5">
    <source>
        <dbReference type="Proteomes" id="UP000535020"/>
    </source>
</evidence>
<dbReference type="RefSeq" id="WP_176006255.1">
    <property type="nucleotide sequence ID" value="NZ_JABWMI010000011.1"/>
</dbReference>
<evidence type="ECO:0000256" key="1">
    <source>
        <dbReference type="ARBA" id="ARBA00022729"/>
    </source>
</evidence>
<dbReference type="Pfam" id="PF18962">
    <property type="entry name" value="Por_Secre_tail"/>
    <property type="match status" value="1"/>
</dbReference>
<evidence type="ECO:0000313" key="4">
    <source>
        <dbReference type="EMBL" id="NYA71450.1"/>
    </source>
</evidence>
<dbReference type="Pfam" id="PF13583">
    <property type="entry name" value="Reprolysin_4"/>
    <property type="match status" value="1"/>
</dbReference>
<dbReference type="CDD" id="cd00063">
    <property type="entry name" value="FN3"/>
    <property type="match status" value="2"/>
</dbReference>
<dbReference type="Pfam" id="PF20009">
    <property type="entry name" value="GEVED"/>
    <property type="match status" value="1"/>
</dbReference>
<accession>A0A7Y8Y530</accession>
<dbReference type="InterPro" id="IPR036116">
    <property type="entry name" value="FN3_sf"/>
</dbReference>
<dbReference type="SMART" id="SM00060">
    <property type="entry name" value="FN3"/>
    <property type="match status" value="2"/>
</dbReference>
<dbReference type="EMBL" id="JACBJI010000004">
    <property type="protein sequence ID" value="NYA71450.1"/>
    <property type="molecule type" value="Genomic_DNA"/>
</dbReference>
<dbReference type="SUPFAM" id="SSF55486">
    <property type="entry name" value="Metalloproteases ('zincins'), catalytic domain"/>
    <property type="match status" value="1"/>
</dbReference>
<feature type="domain" description="Fibronectin type-III" evidence="3">
    <location>
        <begin position="756"/>
        <end position="841"/>
    </location>
</feature>
<organism evidence="4 5">
    <name type="scientific">Flavobacterium agri</name>
    <dbReference type="NCBI Taxonomy" id="2743471"/>
    <lineage>
        <taxon>Bacteria</taxon>
        <taxon>Pseudomonadati</taxon>
        <taxon>Bacteroidota</taxon>
        <taxon>Flavobacteriia</taxon>
        <taxon>Flavobacteriales</taxon>
        <taxon>Flavobacteriaceae</taxon>
        <taxon>Flavobacterium</taxon>
    </lineage>
</organism>
<feature type="region of interest" description="Disordered" evidence="2">
    <location>
        <begin position="745"/>
        <end position="764"/>
    </location>
</feature>
<evidence type="ECO:0000256" key="2">
    <source>
        <dbReference type="SAM" id="MobiDB-lite"/>
    </source>
</evidence>
<dbReference type="SUPFAM" id="SSF49265">
    <property type="entry name" value="Fibronectin type III"/>
    <property type="match status" value="1"/>
</dbReference>
<dbReference type="NCBIfam" id="TIGR04183">
    <property type="entry name" value="Por_Secre_tail"/>
    <property type="match status" value="1"/>
</dbReference>
<sequence length="1067" mass="112284">MKNRLLSIAFVAITGFSFAQQGRQVWRPTVKSPESQIVANKTSIQNPRLFALNTDQLRQSLTTAPQRFSVKESNLIVSLPNADGGFDRFRVTEFSNMDPELAARYPEIRSYTGKGVDDPRATVYFSISPLGLQSMVINGDKSAVFIEPYTTDQSVYTVYKKSDKAASLNQWDCRVIQQATNELNEAELLRPNADDGNLRNYRLAMSVTGEYTAYFGGTKALALAAINNTMTRVNGVFEIDMGVHMNLISNTDVVIYTSASSDPYSNASTGAGGAWNQELQTTLTNNIGSANYDIGHLFGATGGGGNAGCIGCVCKNPTTSVPLGKGSGYTSPADGIPSGDNFDIDYVAHEMGHQFGGNHTFSMSNEGTIAQCEPGSGSTIMGYAGITGSTDVQAHSDAYFHAVSIQQITNYVKSTTCQTMTVTGNAIPTANAGADYTIPKGTPFILTGTGTDANGGALTYCWEQMDKRTTSNSMPSPTKTGGPAFRSYSPITSPAHMFPRLETVKTGATSWTWEAVPTVARTMNFRFTVRDNQGSFAANNSDDMVVTVNATAGPFTVSAPNTAVSYVGGSTQTVTWAVAGTTANGVNCANVDILLSTDGGNTFPTVLLAATPNDGSQAVTIPNTAGTQNRIMVKGTNHIFFDMSNANFTITAGSTDTVAPSAPTNLAASGTTSTTTNLSWTASTDNVAVTGYDVYRNGAFLASSATTSYAATGLTASTTYTFYVRAKDAAGNISGNSNTVSVTTSAAPADTTAPSAPTNLAASGTTQTATNLSWTASTDNVGVTGYDVYRNGSFLASTTTTSYAATGLTAATTYSFYVRAKDAAGNVSTNSNTVSVTTLSNSVTYCTSQGNNVQDELIGRVQFGTINNPSTGGTGYTNFTAISTNVTRGSAYTVTVTPTWTGSVYSEGYAVFIDWNQDGDFSDSGETAWTRTATTTTPVSGSITIPATAALGATRMRVSMKYNGVPTSCETFTYGQVEDYTVNIVSSARMDESGVAPVVFNVFPNPVKGEILNVTDVEDNTPFRIVNLLGQQILTGKVNGGAIQVGTVNAGTYLLEINSNVKRFVKQ</sequence>
<dbReference type="GO" id="GO:0008237">
    <property type="term" value="F:metallopeptidase activity"/>
    <property type="evidence" value="ECO:0007669"/>
    <property type="project" value="InterPro"/>
</dbReference>
<dbReference type="InterPro" id="IPR026444">
    <property type="entry name" value="Secre_tail"/>
</dbReference>
<evidence type="ECO:0000259" key="3">
    <source>
        <dbReference type="PROSITE" id="PS50853"/>
    </source>
</evidence>
<dbReference type="Proteomes" id="UP000535020">
    <property type="component" value="Unassembled WGS sequence"/>
</dbReference>
<dbReference type="AlphaFoldDB" id="A0A7Y8Y530"/>
<name>A0A7Y8Y530_9FLAO</name>
<keyword evidence="1" id="KW-0732">Signal</keyword>
<feature type="domain" description="Fibronectin type-III" evidence="3">
    <location>
        <begin position="662"/>
        <end position="747"/>
    </location>
</feature>
<dbReference type="Pfam" id="PF00041">
    <property type="entry name" value="fn3"/>
    <property type="match status" value="2"/>
</dbReference>
<dbReference type="InterPro" id="IPR003961">
    <property type="entry name" value="FN3_dom"/>
</dbReference>
<dbReference type="InterPro" id="IPR045474">
    <property type="entry name" value="GEVED"/>
</dbReference>
<keyword evidence="5" id="KW-1185">Reference proteome</keyword>
<dbReference type="Gene3D" id="2.60.40.10">
    <property type="entry name" value="Immunoglobulins"/>
    <property type="match status" value="3"/>
</dbReference>
<dbReference type="InterPro" id="IPR024079">
    <property type="entry name" value="MetalloPept_cat_dom_sf"/>
</dbReference>
<dbReference type="PROSITE" id="PS50853">
    <property type="entry name" value="FN3"/>
    <property type="match status" value="2"/>
</dbReference>
<dbReference type="InterPro" id="IPR013783">
    <property type="entry name" value="Ig-like_fold"/>
</dbReference>
<proteinExistence type="predicted"/>
<protein>
    <submittedName>
        <fullName evidence="4">Fibronectin type III domain-containing protein</fullName>
    </submittedName>
</protein>
<feature type="compositionally biased region" description="Low complexity" evidence="2">
    <location>
        <begin position="745"/>
        <end position="759"/>
    </location>
</feature>